<dbReference type="Pfam" id="PF02803">
    <property type="entry name" value="Thiolase_C"/>
    <property type="match status" value="1"/>
</dbReference>
<evidence type="ECO:0000313" key="9">
    <source>
        <dbReference type="EMBL" id="QAB16707.1"/>
    </source>
</evidence>
<dbReference type="PANTHER" id="PTHR18919">
    <property type="entry name" value="ACETYL-COA C-ACYLTRANSFERASE"/>
    <property type="match status" value="1"/>
</dbReference>
<dbReference type="Proteomes" id="UP000285768">
    <property type="component" value="Chromosome"/>
</dbReference>
<keyword evidence="4 6" id="KW-0012">Acyltransferase</keyword>
<accession>A0ABX5QCB5</accession>
<dbReference type="PANTHER" id="PTHR18919:SF107">
    <property type="entry name" value="ACETYL-COA ACETYLTRANSFERASE, CYTOSOLIC"/>
    <property type="match status" value="1"/>
</dbReference>
<dbReference type="CDD" id="cd00751">
    <property type="entry name" value="thiolase"/>
    <property type="match status" value="1"/>
</dbReference>
<evidence type="ECO:0000259" key="7">
    <source>
        <dbReference type="Pfam" id="PF00108"/>
    </source>
</evidence>
<dbReference type="EC" id="2.3.1.9" evidence="2"/>
<feature type="domain" description="Thiolase N-terminal" evidence="7">
    <location>
        <begin position="9"/>
        <end position="261"/>
    </location>
</feature>
<name>A0ABX5QCB5_9MICO</name>
<dbReference type="PROSITE" id="PS00099">
    <property type="entry name" value="THIOLASE_3"/>
    <property type="match status" value="1"/>
</dbReference>
<dbReference type="SUPFAM" id="SSF53901">
    <property type="entry name" value="Thiolase-like"/>
    <property type="match status" value="2"/>
</dbReference>
<evidence type="ECO:0000256" key="3">
    <source>
        <dbReference type="ARBA" id="ARBA00022679"/>
    </source>
</evidence>
<dbReference type="InterPro" id="IPR020617">
    <property type="entry name" value="Thiolase_C"/>
</dbReference>
<evidence type="ECO:0000259" key="8">
    <source>
        <dbReference type="Pfam" id="PF02803"/>
    </source>
</evidence>
<organism evidence="9 10">
    <name type="scientific">Leucobacter muris</name>
    <dbReference type="NCBI Taxonomy" id="1935379"/>
    <lineage>
        <taxon>Bacteria</taxon>
        <taxon>Bacillati</taxon>
        <taxon>Actinomycetota</taxon>
        <taxon>Actinomycetes</taxon>
        <taxon>Micrococcales</taxon>
        <taxon>Microbacteriaceae</taxon>
        <taxon>Leucobacter</taxon>
    </lineage>
</organism>
<dbReference type="InterPro" id="IPR020613">
    <property type="entry name" value="Thiolase_CS"/>
</dbReference>
<dbReference type="NCBIfam" id="TIGR01930">
    <property type="entry name" value="AcCoA-C-Actrans"/>
    <property type="match status" value="1"/>
</dbReference>
<dbReference type="PIRSF" id="PIRSF000429">
    <property type="entry name" value="Ac-CoA_Ac_transf"/>
    <property type="match status" value="1"/>
</dbReference>
<evidence type="ECO:0000256" key="1">
    <source>
        <dbReference type="ARBA" id="ARBA00010982"/>
    </source>
</evidence>
<feature type="domain" description="Thiolase C-terminal" evidence="8">
    <location>
        <begin position="270"/>
        <end position="392"/>
    </location>
</feature>
<protein>
    <recommendedName>
        <fullName evidence="5">Probable acetyl-CoA acetyltransferase</fullName>
        <ecNumber evidence="2">2.3.1.9</ecNumber>
    </recommendedName>
</protein>
<sequence length="394" mass="39167">MTAPNSALIAGYARTPFTRFTGQLAAQPATVLGAHAVRAALSRAGIAAEQVDAVVAGQVLQAGAGQNPARQTAVGAGIPMSVPAITLNAVCLSGAEAVAQAARLIASGEAEVVVAVGQESMSLAPHVIPLRAGTKYGPAQLVDTADHDGLSDAFDQVAMGALTEDGNAPLGLTREEQDAFAAESHRRAAESGEFFAGEIDPFTVVSRRGDTVVAEDDGIRAGTTVETLAGLRPAFAKDGTITAGNASQITDGAAALVLVSEAAAQRLGVSPVARVEATAFVAGPDTHLHSQPARAISAALAKLEGASVEDLRAVEINEAFAAVGVQSARELGLDAAVVNRHGGAIALGHPIGASGARIVGTLARQLAELGSGSLGAVGICGGGGQGSAVVLRAV</sequence>
<dbReference type="GO" id="GO:0003988">
    <property type="term" value="F:acetyl-CoA C-acyltransferase activity"/>
    <property type="evidence" value="ECO:0007669"/>
    <property type="project" value="UniProtKB-EC"/>
</dbReference>
<reference evidence="9 10" key="1">
    <citation type="submission" date="2019-01" db="EMBL/GenBank/DDBJ databases">
        <title>Leucobacter muris sp. nov. isolated from the nose of a laboratory mouse.</title>
        <authorList>
            <person name="Benga L."/>
            <person name="Sproeer C."/>
            <person name="Schumann P."/>
            <person name="Verbarg S."/>
            <person name="Bunk B."/>
            <person name="Engelhardt E."/>
            <person name="Benten P.M."/>
            <person name="Sager M."/>
        </authorList>
    </citation>
    <scope>NUCLEOTIDE SEQUENCE [LARGE SCALE GENOMIC DNA]</scope>
    <source>
        <strain evidence="9 10">DSM 101948</strain>
    </source>
</reference>
<dbReference type="InterPro" id="IPR002155">
    <property type="entry name" value="Thiolase"/>
</dbReference>
<keyword evidence="3 6" id="KW-0808">Transferase</keyword>
<evidence type="ECO:0000256" key="6">
    <source>
        <dbReference type="RuleBase" id="RU003557"/>
    </source>
</evidence>
<dbReference type="RefSeq" id="WP_128386057.1">
    <property type="nucleotide sequence ID" value="NZ_CP035037.1"/>
</dbReference>
<dbReference type="PROSITE" id="PS00737">
    <property type="entry name" value="THIOLASE_2"/>
    <property type="match status" value="1"/>
</dbReference>
<proteinExistence type="inferred from homology"/>
<gene>
    <name evidence="9" type="ORF">Leucomu_01065</name>
</gene>
<evidence type="ECO:0000256" key="5">
    <source>
        <dbReference type="ARBA" id="ARBA00040529"/>
    </source>
</evidence>
<dbReference type="InterPro" id="IPR016039">
    <property type="entry name" value="Thiolase-like"/>
</dbReference>
<dbReference type="InterPro" id="IPR020610">
    <property type="entry name" value="Thiolase_AS"/>
</dbReference>
<evidence type="ECO:0000313" key="10">
    <source>
        <dbReference type="Proteomes" id="UP000285768"/>
    </source>
</evidence>
<keyword evidence="10" id="KW-1185">Reference proteome</keyword>
<dbReference type="Gene3D" id="3.40.47.10">
    <property type="match status" value="2"/>
</dbReference>
<evidence type="ECO:0000256" key="2">
    <source>
        <dbReference type="ARBA" id="ARBA00012705"/>
    </source>
</evidence>
<comment type="similarity">
    <text evidence="1 6">Belongs to the thiolase-like superfamily. Thiolase family.</text>
</comment>
<dbReference type="InterPro" id="IPR020616">
    <property type="entry name" value="Thiolase_N"/>
</dbReference>
<dbReference type="Pfam" id="PF00108">
    <property type="entry name" value="Thiolase_N"/>
    <property type="match status" value="1"/>
</dbReference>
<dbReference type="EMBL" id="CP035037">
    <property type="protein sequence ID" value="QAB16707.1"/>
    <property type="molecule type" value="Genomic_DNA"/>
</dbReference>
<evidence type="ECO:0000256" key="4">
    <source>
        <dbReference type="ARBA" id="ARBA00023315"/>
    </source>
</evidence>